<dbReference type="SUPFAM" id="SSF47413">
    <property type="entry name" value="lambda repressor-like DNA-binding domains"/>
    <property type="match status" value="1"/>
</dbReference>
<dbReference type="PROSITE" id="PS50932">
    <property type="entry name" value="HTH_LACI_2"/>
    <property type="match status" value="1"/>
</dbReference>
<dbReference type="AlphaFoldDB" id="A0A6C2U5K3"/>
<dbReference type="EMBL" id="CAAHFG010000002">
    <property type="protein sequence ID" value="VGO15087.1"/>
    <property type="molecule type" value="Genomic_DNA"/>
</dbReference>
<proteinExistence type="predicted"/>
<dbReference type="CDD" id="cd01392">
    <property type="entry name" value="HTH_LacI"/>
    <property type="match status" value="1"/>
</dbReference>
<evidence type="ECO:0000313" key="6">
    <source>
        <dbReference type="Proteomes" id="UP000366872"/>
    </source>
</evidence>
<dbReference type="GO" id="GO:0000976">
    <property type="term" value="F:transcription cis-regulatory region binding"/>
    <property type="evidence" value="ECO:0007669"/>
    <property type="project" value="TreeGrafter"/>
</dbReference>
<keyword evidence="1" id="KW-0805">Transcription regulation</keyword>
<dbReference type="SMART" id="SM00354">
    <property type="entry name" value="HTH_LACI"/>
    <property type="match status" value="1"/>
</dbReference>
<evidence type="ECO:0000256" key="2">
    <source>
        <dbReference type="ARBA" id="ARBA00023125"/>
    </source>
</evidence>
<reference evidence="5 6" key="1">
    <citation type="submission" date="2019-04" db="EMBL/GenBank/DDBJ databases">
        <authorList>
            <person name="Van Vliet M D."/>
        </authorList>
    </citation>
    <scope>NUCLEOTIDE SEQUENCE [LARGE SCALE GENOMIC DNA]</scope>
    <source>
        <strain evidence="5 6">F1</strain>
    </source>
</reference>
<protein>
    <submittedName>
        <fullName evidence="5">HTH-type transcriptional regulator RafR</fullName>
    </submittedName>
</protein>
<dbReference type="InterPro" id="IPR028082">
    <property type="entry name" value="Peripla_BP_I"/>
</dbReference>
<evidence type="ECO:0000259" key="4">
    <source>
        <dbReference type="PROSITE" id="PS50932"/>
    </source>
</evidence>
<sequence>MQAHAYNDYLMNNVVRLKDVAAALGINPSTVSRALNDLPSIPKATRERVKAKAAEMNYRPDPSLRRLAERRWAIHPSGRSVSMAFVAWSKKDYPNHYLLLKNGIRKIAEDLGYGFESLYVDDYPDATSAARVLKSRGVAGIIAMASKDQTAWQNFPWNQFSSVQTLTGEEAETGLSTVRYDTFWTLLNAGKRILKSCPASAAICLIEQPHRSKTDELNHSAALQVIELWKQAGIACPPPQFFKISPDAQQAMVSWLAEEGVHNAIVPNSSIEWPLKKSGIKTPEQIRLIALKIEEGSAIAGYRWQMDQIALRAVQQVDSMIRHDETGSPAKPETTVIPCLWVSGKSFPEPTE</sequence>
<evidence type="ECO:0000256" key="1">
    <source>
        <dbReference type="ARBA" id="ARBA00023015"/>
    </source>
</evidence>
<dbReference type="InterPro" id="IPR010982">
    <property type="entry name" value="Lambda_DNA-bd_dom_sf"/>
</dbReference>
<dbReference type="SUPFAM" id="SSF53822">
    <property type="entry name" value="Periplasmic binding protein-like I"/>
    <property type="match status" value="1"/>
</dbReference>
<name>A0A6C2U5K3_PONDE</name>
<dbReference type="PANTHER" id="PTHR30146:SF109">
    <property type="entry name" value="HTH-TYPE TRANSCRIPTIONAL REGULATOR GALS"/>
    <property type="match status" value="1"/>
</dbReference>
<dbReference type="InterPro" id="IPR000843">
    <property type="entry name" value="HTH_LacI"/>
</dbReference>
<evidence type="ECO:0000313" key="5">
    <source>
        <dbReference type="EMBL" id="VGO15087.1"/>
    </source>
</evidence>
<accession>A0A6C2U5K3</accession>
<dbReference type="PANTHER" id="PTHR30146">
    <property type="entry name" value="LACI-RELATED TRANSCRIPTIONAL REPRESSOR"/>
    <property type="match status" value="1"/>
</dbReference>
<dbReference type="RefSeq" id="WP_342793825.1">
    <property type="nucleotide sequence ID" value="NZ_CAAHFG010000002.1"/>
</dbReference>
<organism evidence="5 6">
    <name type="scientific">Pontiella desulfatans</name>
    <dbReference type="NCBI Taxonomy" id="2750659"/>
    <lineage>
        <taxon>Bacteria</taxon>
        <taxon>Pseudomonadati</taxon>
        <taxon>Kiritimatiellota</taxon>
        <taxon>Kiritimatiellia</taxon>
        <taxon>Kiritimatiellales</taxon>
        <taxon>Pontiellaceae</taxon>
        <taxon>Pontiella</taxon>
    </lineage>
</organism>
<dbReference type="Gene3D" id="1.10.260.40">
    <property type="entry name" value="lambda repressor-like DNA-binding domains"/>
    <property type="match status" value="1"/>
</dbReference>
<dbReference type="Proteomes" id="UP000366872">
    <property type="component" value="Unassembled WGS sequence"/>
</dbReference>
<keyword evidence="2" id="KW-0238">DNA-binding</keyword>
<dbReference type="GO" id="GO:0003700">
    <property type="term" value="F:DNA-binding transcription factor activity"/>
    <property type="evidence" value="ECO:0007669"/>
    <property type="project" value="TreeGrafter"/>
</dbReference>
<feature type="domain" description="HTH lacI-type" evidence="4">
    <location>
        <begin position="15"/>
        <end position="69"/>
    </location>
</feature>
<evidence type="ECO:0000256" key="3">
    <source>
        <dbReference type="ARBA" id="ARBA00023163"/>
    </source>
</evidence>
<keyword evidence="3" id="KW-0804">Transcription</keyword>
<dbReference type="Pfam" id="PF00356">
    <property type="entry name" value="LacI"/>
    <property type="match status" value="1"/>
</dbReference>
<gene>
    <name evidence="5" type="primary">rafR</name>
    <name evidence="5" type="ORF">PDESU_03667</name>
</gene>
<keyword evidence="6" id="KW-1185">Reference proteome</keyword>